<dbReference type="AlphaFoldDB" id="A0A2A4J0K9"/>
<dbReference type="SUPFAM" id="SSF57903">
    <property type="entry name" value="FYVE/PHD zinc finger"/>
    <property type="match status" value="1"/>
</dbReference>
<keyword evidence="5" id="KW-0175">Coiled coil</keyword>
<evidence type="ECO:0000259" key="7">
    <source>
        <dbReference type="PROSITE" id="PS50016"/>
    </source>
</evidence>
<dbReference type="InterPro" id="IPR019786">
    <property type="entry name" value="Zinc_finger_PHD-type_CS"/>
</dbReference>
<evidence type="ECO:0000256" key="4">
    <source>
        <dbReference type="PROSITE-ProRule" id="PRU00146"/>
    </source>
</evidence>
<dbReference type="SMART" id="SM00249">
    <property type="entry name" value="PHD"/>
    <property type="match status" value="1"/>
</dbReference>
<proteinExistence type="predicted"/>
<feature type="domain" description="PHD-type" evidence="7">
    <location>
        <begin position="2"/>
        <end position="54"/>
    </location>
</feature>
<protein>
    <recommendedName>
        <fullName evidence="10">PHD-type domain-containing protein</fullName>
    </recommendedName>
</protein>
<evidence type="ECO:0000256" key="2">
    <source>
        <dbReference type="ARBA" id="ARBA00022771"/>
    </source>
</evidence>
<dbReference type="PROSITE" id="PS50081">
    <property type="entry name" value="ZF_DAG_PE_2"/>
    <property type="match status" value="1"/>
</dbReference>
<feature type="domain" description="Phorbol-ester/DAG-type" evidence="8">
    <location>
        <begin position="1"/>
        <end position="39"/>
    </location>
</feature>
<evidence type="ECO:0000256" key="6">
    <source>
        <dbReference type="SAM" id="MobiDB-lite"/>
    </source>
</evidence>
<dbReference type="Pfam" id="PF00628">
    <property type="entry name" value="PHD"/>
    <property type="match status" value="1"/>
</dbReference>
<gene>
    <name evidence="9" type="ORF">B5V51_8928</name>
</gene>
<dbReference type="Pfam" id="PF25298">
    <property type="entry name" value="Baculo_FP_2nd"/>
    <property type="match status" value="1"/>
</dbReference>
<sequence length="369" mass="41397">MDSFCGGCNETLTDLQTIKCTSCNEEFHLQCVNIVQNDFPYVAAKWICPTCTGKLPRGDNTNKSVRPSLPSDESINVNSQPRSFKRANSDSPIFISDNDTNALNSLTREIRLMRHDMSQIKTQLNELTTSIKTCNSRLDSYDDRITQSENKIIALETQANKHILELNDTISQLRDQLNAQAQEAMSNEIEIMGISEPKNENVKHTVLLTAAKIGVDLKDDDVDWVSRIGIGHKSATGDFSAKFPRPIIVRLLRRNKRDELIKAAKTRKNLDSKDIVSEGPTGRVFINEHLTKQNRRLFRDARTKAQGKGFKFCWIRNGQILLRKKEGMATIRIQNMADIHDHLGPDIPEPSPDSGPPPNTSPGSGTVQF</sequence>
<feature type="coiled-coil region" evidence="5">
    <location>
        <begin position="103"/>
        <end position="187"/>
    </location>
</feature>
<accession>A0A2A4J0K9</accession>
<dbReference type="GO" id="GO:0008270">
    <property type="term" value="F:zinc ion binding"/>
    <property type="evidence" value="ECO:0007669"/>
    <property type="project" value="UniProtKB-KW"/>
</dbReference>
<keyword evidence="1" id="KW-0479">Metal-binding</keyword>
<evidence type="ECO:0000256" key="3">
    <source>
        <dbReference type="ARBA" id="ARBA00022833"/>
    </source>
</evidence>
<dbReference type="PROSITE" id="PS01359">
    <property type="entry name" value="ZF_PHD_1"/>
    <property type="match status" value="1"/>
</dbReference>
<feature type="region of interest" description="Disordered" evidence="6">
    <location>
        <begin position="340"/>
        <end position="369"/>
    </location>
</feature>
<dbReference type="EMBL" id="NWSH01003975">
    <property type="protein sequence ID" value="PCG65605.1"/>
    <property type="molecule type" value="Genomic_DNA"/>
</dbReference>
<evidence type="ECO:0000256" key="1">
    <source>
        <dbReference type="ARBA" id="ARBA00022723"/>
    </source>
</evidence>
<dbReference type="InterPro" id="IPR001965">
    <property type="entry name" value="Znf_PHD"/>
</dbReference>
<dbReference type="InterPro" id="IPR013083">
    <property type="entry name" value="Znf_RING/FYVE/PHD"/>
</dbReference>
<dbReference type="InterPro" id="IPR019787">
    <property type="entry name" value="Znf_PHD-finger"/>
</dbReference>
<dbReference type="InterPro" id="IPR011011">
    <property type="entry name" value="Znf_FYVE_PHD"/>
</dbReference>
<dbReference type="InterPro" id="IPR004244">
    <property type="entry name" value="Transposase_22"/>
</dbReference>
<feature type="compositionally biased region" description="Polar residues" evidence="6">
    <location>
        <begin position="59"/>
        <end position="82"/>
    </location>
</feature>
<name>A0A2A4J0K9_HELVI</name>
<evidence type="ECO:0000259" key="8">
    <source>
        <dbReference type="PROSITE" id="PS50081"/>
    </source>
</evidence>
<dbReference type="Gene3D" id="1.20.1170.10">
    <property type="match status" value="1"/>
</dbReference>
<evidence type="ECO:0000313" key="9">
    <source>
        <dbReference type="EMBL" id="PCG65605.1"/>
    </source>
</evidence>
<keyword evidence="3" id="KW-0862">Zinc</keyword>
<dbReference type="CDD" id="cd15489">
    <property type="entry name" value="PHD_SF"/>
    <property type="match status" value="1"/>
</dbReference>
<dbReference type="InterPro" id="IPR057251">
    <property type="entry name" value="FP_C"/>
</dbReference>
<dbReference type="InterPro" id="IPR002219">
    <property type="entry name" value="PKC_DAG/PE"/>
</dbReference>
<comment type="caution">
    <text evidence="9">The sequence shown here is derived from an EMBL/GenBank/DDBJ whole genome shotgun (WGS) entry which is preliminary data.</text>
</comment>
<keyword evidence="2 4" id="KW-0863">Zinc-finger</keyword>
<evidence type="ECO:0008006" key="10">
    <source>
        <dbReference type="Google" id="ProtNLM"/>
    </source>
</evidence>
<dbReference type="PANTHER" id="PTHR11505">
    <property type="entry name" value="L1 TRANSPOSABLE ELEMENT-RELATED"/>
    <property type="match status" value="1"/>
</dbReference>
<feature type="compositionally biased region" description="Pro residues" evidence="6">
    <location>
        <begin position="347"/>
        <end position="360"/>
    </location>
</feature>
<dbReference type="Gene3D" id="3.30.40.10">
    <property type="entry name" value="Zinc/RING finger domain, C3HC4 (zinc finger)"/>
    <property type="match status" value="1"/>
</dbReference>
<organism evidence="9">
    <name type="scientific">Heliothis virescens</name>
    <name type="common">Tobacco budworm moth</name>
    <dbReference type="NCBI Taxonomy" id="7102"/>
    <lineage>
        <taxon>Eukaryota</taxon>
        <taxon>Metazoa</taxon>
        <taxon>Ecdysozoa</taxon>
        <taxon>Arthropoda</taxon>
        <taxon>Hexapoda</taxon>
        <taxon>Insecta</taxon>
        <taxon>Pterygota</taxon>
        <taxon>Neoptera</taxon>
        <taxon>Endopterygota</taxon>
        <taxon>Lepidoptera</taxon>
        <taxon>Glossata</taxon>
        <taxon>Ditrysia</taxon>
        <taxon>Noctuoidea</taxon>
        <taxon>Noctuidae</taxon>
        <taxon>Heliothinae</taxon>
        <taxon>Heliothis</taxon>
    </lineage>
</organism>
<evidence type="ECO:0000256" key="5">
    <source>
        <dbReference type="SAM" id="Coils"/>
    </source>
</evidence>
<feature type="region of interest" description="Disordered" evidence="6">
    <location>
        <begin position="59"/>
        <end position="91"/>
    </location>
</feature>
<dbReference type="PROSITE" id="PS50016">
    <property type="entry name" value="ZF_PHD_2"/>
    <property type="match status" value="1"/>
</dbReference>
<reference evidence="9" key="1">
    <citation type="submission" date="2017-09" db="EMBL/GenBank/DDBJ databases">
        <title>Contemporary evolution of a Lepidopteran species, Heliothis virescens, in response to modern agricultural practices.</title>
        <authorList>
            <person name="Fritz M.L."/>
            <person name="Deyonke A.M."/>
            <person name="Papanicolaou A."/>
            <person name="Micinski S."/>
            <person name="Westbrook J."/>
            <person name="Gould F."/>
        </authorList>
    </citation>
    <scope>NUCLEOTIDE SEQUENCE [LARGE SCALE GENOMIC DNA]</scope>
    <source>
        <strain evidence="9">HvINT-</strain>
        <tissue evidence="9">Whole body</tissue>
    </source>
</reference>